<gene>
    <name evidence="2" type="ORF">GCM10008106_08100</name>
</gene>
<reference evidence="2" key="2">
    <citation type="submission" date="2020-09" db="EMBL/GenBank/DDBJ databases">
        <authorList>
            <person name="Sun Q."/>
            <person name="Kim S."/>
        </authorList>
    </citation>
    <scope>NUCLEOTIDE SEQUENCE</scope>
    <source>
        <strain evidence="2">KCTC 23224</strain>
    </source>
</reference>
<dbReference type="EMBL" id="BMYF01000004">
    <property type="protein sequence ID" value="GHB29657.1"/>
    <property type="molecule type" value="Genomic_DNA"/>
</dbReference>
<dbReference type="Proteomes" id="UP000642809">
    <property type="component" value="Unassembled WGS sequence"/>
</dbReference>
<comment type="caution">
    <text evidence="2">The sequence shown here is derived from an EMBL/GenBank/DDBJ whole genome shotgun (WGS) entry which is preliminary data.</text>
</comment>
<evidence type="ECO:0000313" key="3">
    <source>
        <dbReference type="Proteomes" id="UP000642809"/>
    </source>
</evidence>
<name>A0A8J3G4H2_9BACT</name>
<sequence>MHPNRKNIDQEAQLPKGVLFNEEAIWNSVQLPQKKKPKTWLRVAAASITALFIGWWLTQENAPDSLETIIAAENVTEEKTNYTKSEELSFKEPIQENQLSEIVKSPSIVQNMLPKVLAKDDSLEEKQNSIESPSLTTIAKKDTVTKESQQHQLVAETTKPKASGPSIDEVVLESLSPAARRLQANLQAQQKELPVKEIEISEPFRLQDIWATKPYVSNNQRSRNESFITTLTTKTHEKN</sequence>
<accession>A0A8J3G4H2</accession>
<dbReference type="RefSeq" id="WP_189579187.1">
    <property type="nucleotide sequence ID" value="NZ_BMYF01000004.1"/>
</dbReference>
<protein>
    <submittedName>
        <fullName evidence="2">Uncharacterized protein</fullName>
    </submittedName>
</protein>
<feature type="transmembrane region" description="Helical" evidence="1">
    <location>
        <begin position="40"/>
        <end position="58"/>
    </location>
</feature>
<evidence type="ECO:0000256" key="1">
    <source>
        <dbReference type="SAM" id="Phobius"/>
    </source>
</evidence>
<evidence type="ECO:0000313" key="2">
    <source>
        <dbReference type="EMBL" id="GHB29657.1"/>
    </source>
</evidence>
<organism evidence="2 3">
    <name type="scientific">Mongoliitalea lutea</name>
    <dbReference type="NCBI Taxonomy" id="849756"/>
    <lineage>
        <taxon>Bacteria</taxon>
        <taxon>Pseudomonadati</taxon>
        <taxon>Bacteroidota</taxon>
        <taxon>Cytophagia</taxon>
        <taxon>Cytophagales</taxon>
        <taxon>Cyclobacteriaceae</taxon>
        <taxon>Mongoliitalea</taxon>
    </lineage>
</organism>
<dbReference type="AlphaFoldDB" id="A0A8J3G4H2"/>
<keyword evidence="1" id="KW-0472">Membrane</keyword>
<keyword evidence="3" id="KW-1185">Reference proteome</keyword>
<proteinExistence type="predicted"/>
<reference evidence="2" key="1">
    <citation type="journal article" date="2014" name="Int. J. Syst. Evol. Microbiol.">
        <title>Complete genome sequence of Corynebacterium casei LMG S-19264T (=DSM 44701T), isolated from a smear-ripened cheese.</title>
        <authorList>
            <consortium name="US DOE Joint Genome Institute (JGI-PGF)"/>
            <person name="Walter F."/>
            <person name="Albersmeier A."/>
            <person name="Kalinowski J."/>
            <person name="Ruckert C."/>
        </authorList>
    </citation>
    <scope>NUCLEOTIDE SEQUENCE</scope>
    <source>
        <strain evidence="2">KCTC 23224</strain>
    </source>
</reference>
<keyword evidence="1" id="KW-0812">Transmembrane</keyword>
<keyword evidence="1" id="KW-1133">Transmembrane helix</keyword>